<dbReference type="PANTHER" id="PTHR28047">
    <property type="entry name" value="PROTEIN DCG1"/>
    <property type="match status" value="1"/>
</dbReference>
<dbReference type="GO" id="GO:0047661">
    <property type="term" value="F:amino-acid racemase activity"/>
    <property type="evidence" value="ECO:0007669"/>
    <property type="project" value="InterPro"/>
</dbReference>
<proteinExistence type="inferred from homology"/>
<gene>
    <name evidence="2" type="ORF">GCM10010961_40340</name>
</gene>
<comment type="caution">
    <text evidence="2">The sequence shown here is derived from an EMBL/GenBank/DDBJ whole genome shotgun (WGS) entry which is preliminary data.</text>
</comment>
<protein>
    <submittedName>
        <fullName evidence="2">Asp/Glu/hydantoin racemase</fullName>
    </submittedName>
</protein>
<dbReference type="PANTHER" id="PTHR28047:SF5">
    <property type="entry name" value="PROTEIN DCG1"/>
    <property type="match status" value="1"/>
</dbReference>
<dbReference type="InterPro" id="IPR053714">
    <property type="entry name" value="Iso_Racemase_Enz_sf"/>
</dbReference>
<evidence type="ECO:0000313" key="2">
    <source>
        <dbReference type="EMBL" id="GHH02521.1"/>
    </source>
</evidence>
<reference evidence="2" key="2">
    <citation type="submission" date="2020-09" db="EMBL/GenBank/DDBJ databases">
        <authorList>
            <person name="Sun Q."/>
            <person name="Zhou Y."/>
        </authorList>
    </citation>
    <scope>NUCLEOTIDE SEQUENCE</scope>
    <source>
        <strain evidence="2">CGMCC 1.7081</strain>
    </source>
</reference>
<dbReference type="Proteomes" id="UP000611500">
    <property type="component" value="Unassembled WGS sequence"/>
</dbReference>
<reference evidence="2" key="1">
    <citation type="journal article" date="2014" name="Int. J. Syst. Evol. Microbiol.">
        <title>Complete genome sequence of Corynebacterium casei LMG S-19264T (=DSM 44701T), isolated from a smear-ripened cheese.</title>
        <authorList>
            <consortium name="US DOE Joint Genome Institute (JGI-PGF)"/>
            <person name="Walter F."/>
            <person name="Albersmeier A."/>
            <person name="Kalinowski J."/>
            <person name="Ruckert C."/>
        </authorList>
    </citation>
    <scope>NUCLEOTIDE SEQUENCE</scope>
    <source>
        <strain evidence="2">CGMCC 1.7081</strain>
    </source>
</reference>
<dbReference type="RefSeq" id="WP_051312629.1">
    <property type="nucleotide sequence ID" value="NZ_BNAP01000033.1"/>
</dbReference>
<dbReference type="InterPro" id="IPR052186">
    <property type="entry name" value="Hydantoin_racemase-like"/>
</dbReference>
<evidence type="ECO:0000313" key="3">
    <source>
        <dbReference type="Proteomes" id="UP000611500"/>
    </source>
</evidence>
<dbReference type="AlphaFoldDB" id="A0A8J3HC51"/>
<dbReference type="Gene3D" id="3.40.50.12500">
    <property type="match status" value="1"/>
</dbReference>
<dbReference type="EMBL" id="BNAP01000033">
    <property type="protein sequence ID" value="GHH02521.1"/>
    <property type="molecule type" value="Genomic_DNA"/>
</dbReference>
<sequence length="222" mass="22383">MKLTVINPNSTVSMTEKIATAARAVVGPEVEIIGVTCHDSPPAIETPEDDEAAVPHVIAAVKAAETSGADACIIACFDDPGLAEARAAVSIPVVGIGEAAFHAAALLGRPWSVVTTTATAVPGMQKNVIDYGLEANCAKVRACNIRVLDLEEPGSAARDKVSAEIGTAIAEDGAGTVTLGCAGMADLAASLSAEHGITVIDGVSVATQLAVILARLPRRAPA</sequence>
<keyword evidence="3" id="KW-1185">Reference proteome</keyword>
<name>A0A8J3HC51_9RHOB</name>
<dbReference type="Pfam" id="PF01177">
    <property type="entry name" value="Asp_Glu_race"/>
    <property type="match status" value="1"/>
</dbReference>
<dbReference type="InterPro" id="IPR015942">
    <property type="entry name" value="Asp/Glu/hydantoin_racemase"/>
</dbReference>
<accession>A0A8J3HC51</accession>
<evidence type="ECO:0000256" key="1">
    <source>
        <dbReference type="ARBA" id="ARBA00038414"/>
    </source>
</evidence>
<comment type="similarity">
    <text evidence="1">Belongs to the HyuE racemase family.</text>
</comment>
<organism evidence="2 3">
    <name type="scientific">Pseudodonghicola xiamenensis</name>
    <dbReference type="NCBI Taxonomy" id="337702"/>
    <lineage>
        <taxon>Bacteria</taxon>
        <taxon>Pseudomonadati</taxon>
        <taxon>Pseudomonadota</taxon>
        <taxon>Alphaproteobacteria</taxon>
        <taxon>Rhodobacterales</taxon>
        <taxon>Paracoccaceae</taxon>
        <taxon>Pseudodonghicola</taxon>
    </lineage>
</organism>